<feature type="coiled-coil region" evidence="7">
    <location>
        <begin position="78"/>
        <end position="119"/>
    </location>
</feature>
<evidence type="ECO:0000256" key="4">
    <source>
        <dbReference type="ARBA" id="ARBA00023273"/>
    </source>
</evidence>
<proteinExistence type="inferred from homology"/>
<name>A0A8K1CQ56_PYTOL</name>
<dbReference type="Pfam" id="PF13870">
    <property type="entry name" value="CCDC113_CCDC96_CC"/>
    <property type="match status" value="1"/>
</dbReference>
<dbReference type="EMBL" id="SPLM01000004">
    <property type="protein sequence ID" value="TMW67480.1"/>
    <property type="molecule type" value="Genomic_DNA"/>
</dbReference>
<keyword evidence="4" id="KW-0966">Cell projection</keyword>
<accession>A0A8K1CQ56</accession>
<evidence type="ECO:0000256" key="8">
    <source>
        <dbReference type="SAM" id="MobiDB-lite"/>
    </source>
</evidence>
<evidence type="ECO:0000313" key="10">
    <source>
        <dbReference type="EMBL" id="TMW67480.1"/>
    </source>
</evidence>
<comment type="caution">
    <text evidence="10">The sequence shown here is derived from an EMBL/GenBank/DDBJ whole genome shotgun (WGS) entry which is preliminary data.</text>
</comment>
<dbReference type="Proteomes" id="UP000794436">
    <property type="component" value="Unassembled WGS sequence"/>
</dbReference>
<feature type="domain" description="CCDC113/CCDC96 coiled-coil" evidence="9">
    <location>
        <begin position="153"/>
        <end position="329"/>
    </location>
</feature>
<keyword evidence="11" id="KW-1185">Reference proteome</keyword>
<dbReference type="InterPro" id="IPR051885">
    <property type="entry name" value="CC_CF"/>
</dbReference>
<comment type="subcellular location">
    <subcellularLocation>
        <location evidence="1">Cell projection</location>
        <location evidence="1">Cilium</location>
    </subcellularLocation>
</comment>
<feature type="coiled-coil region" evidence="7">
    <location>
        <begin position="152"/>
        <end position="274"/>
    </location>
</feature>
<evidence type="ECO:0000256" key="2">
    <source>
        <dbReference type="ARBA" id="ARBA00022794"/>
    </source>
</evidence>
<evidence type="ECO:0000256" key="3">
    <source>
        <dbReference type="ARBA" id="ARBA00023054"/>
    </source>
</evidence>
<feature type="region of interest" description="Disordered" evidence="8">
    <location>
        <begin position="34"/>
        <end position="61"/>
    </location>
</feature>
<evidence type="ECO:0000256" key="5">
    <source>
        <dbReference type="ARBA" id="ARBA00044506"/>
    </source>
</evidence>
<evidence type="ECO:0000256" key="6">
    <source>
        <dbReference type="ARBA" id="ARBA00044798"/>
    </source>
</evidence>
<keyword evidence="2" id="KW-0970">Cilium biogenesis/degradation</keyword>
<dbReference type="GO" id="GO:0060271">
    <property type="term" value="P:cilium assembly"/>
    <property type="evidence" value="ECO:0007669"/>
    <property type="project" value="TreeGrafter"/>
</dbReference>
<dbReference type="GO" id="GO:0036064">
    <property type="term" value="C:ciliary basal body"/>
    <property type="evidence" value="ECO:0007669"/>
    <property type="project" value="TreeGrafter"/>
</dbReference>
<comment type="similarity">
    <text evidence="5">Belongs to the CFAP263 family.</text>
</comment>
<dbReference type="InterPro" id="IPR025254">
    <property type="entry name" value="CCDC113/CCDC96_CC"/>
</dbReference>
<feature type="coiled-coil region" evidence="7">
    <location>
        <begin position="307"/>
        <end position="334"/>
    </location>
</feature>
<dbReference type="PANTHER" id="PTHR15654:SF2">
    <property type="entry name" value="COILED-COIL DOMAIN-CONTAINING PROTEIN 113"/>
    <property type="match status" value="1"/>
</dbReference>
<reference evidence="10" key="1">
    <citation type="submission" date="2019-03" db="EMBL/GenBank/DDBJ databases">
        <title>Long read genome sequence of the mycoparasitic Pythium oligandrum ATCC 38472 isolated from sugarbeet rhizosphere.</title>
        <authorList>
            <person name="Gaulin E."/>
        </authorList>
    </citation>
    <scope>NUCLEOTIDE SEQUENCE</scope>
    <source>
        <strain evidence="10">ATCC 38472_TT</strain>
    </source>
</reference>
<gene>
    <name evidence="10" type="ORF">Poli38472_011100</name>
</gene>
<evidence type="ECO:0000256" key="7">
    <source>
        <dbReference type="SAM" id="Coils"/>
    </source>
</evidence>
<dbReference type="OrthoDB" id="10259713at2759"/>
<evidence type="ECO:0000313" key="11">
    <source>
        <dbReference type="Proteomes" id="UP000794436"/>
    </source>
</evidence>
<evidence type="ECO:0000256" key="1">
    <source>
        <dbReference type="ARBA" id="ARBA00004138"/>
    </source>
</evidence>
<keyword evidence="3 7" id="KW-0175">Coiled coil</keyword>
<dbReference type="GO" id="GO:0005930">
    <property type="term" value="C:axoneme"/>
    <property type="evidence" value="ECO:0007669"/>
    <property type="project" value="TreeGrafter"/>
</dbReference>
<sequence length="341" mass="40171">MSDDELDELETKLEDLTRQNDVLKQENELFDSYLGRQAEGLAGSDDDEKKDEKDKKNRQRRARAQVMLTMEQKNDISSTELEAAHKELEETKRTSERLIDTLRAVIEETDIRIAELKKDAYEFKRDIVVGAENFRTGKTIAEKMIRYMEEKLRQKDAVIEKLRLKNATLKSQAQKIDAQLRHKEEMGDALHYIDFHQLQIENKQYVAKIEERNEELLKLKQTTGNTVQVLNNLKKKLQELMEESTWLQNEIQSRTELNEKIIEEIAQIDDQNQKDSRKIHKLQTQQGAEPTKDMPQILDYVGQKAKMYELQQETKNYERKVEIAERALKLHKSKLRRRAST</sequence>
<dbReference type="PANTHER" id="PTHR15654">
    <property type="entry name" value="COILED-COIL DOMAIN-CONTAINING PROTEIN 113-RELATED"/>
    <property type="match status" value="1"/>
</dbReference>
<dbReference type="AlphaFoldDB" id="A0A8K1CQ56"/>
<organism evidence="10 11">
    <name type="scientific">Pythium oligandrum</name>
    <name type="common">Mycoparasitic fungus</name>
    <dbReference type="NCBI Taxonomy" id="41045"/>
    <lineage>
        <taxon>Eukaryota</taxon>
        <taxon>Sar</taxon>
        <taxon>Stramenopiles</taxon>
        <taxon>Oomycota</taxon>
        <taxon>Peronosporomycetes</taxon>
        <taxon>Pythiales</taxon>
        <taxon>Pythiaceae</taxon>
        <taxon>Pythium</taxon>
    </lineage>
</organism>
<protein>
    <recommendedName>
        <fullName evidence="6">Cilia- and flagella-associated protein 263</fullName>
    </recommendedName>
</protein>
<evidence type="ECO:0000259" key="9">
    <source>
        <dbReference type="Pfam" id="PF13870"/>
    </source>
</evidence>